<reference evidence="1 2" key="1">
    <citation type="submission" date="2018-10" db="EMBL/GenBank/DDBJ databases">
        <title>Genomic Encyclopedia of Archaeal and Bacterial Type Strains, Phase II (KMG-II): from individual species to whole genera.</title>
        <authorList>
            <person name="Goeker M."/>
        </authorList>
    </citation>
    <scope>NUCLEOTIDE SEQUENCE [LARGE SCALE GENOMIC DNA]</scope>
    <source>
        <strain evidence="1 2">DSM 45657</strain>
    </source>
</reference>
<dbReference type="AlphaFoldDB" id="A0A421AZ03"/>
<accession>A0A421AZ03</accession>
<proteinExistence type="predicted"/>
<protein>
    <recommendedName>
        <fullName evidence="3">SMI1/KNR4 family protein SUKH-1</fullName>
    </recommendedName>
</protein>
<comment type="caution">
    <text evidence="1">The sequence shown here is derived from an EMBL/GenBank/DDBJ whole genome shotgun (WGS) entry which is preliminary data.</text>
</comment>
<organism evidence="1 2">
    <name type="scientific">Actinokineospora cianjurensis</name>
    <dbReference type="NCBI Taxonomy" id="585224"/>
    <lineage>
        <taxon>Bacteria</taxon>
        <taxon>Bacillati</taxon>
        <taxon>Actinomycetota</taxon>
        <taxon>Actinomycetes</taxon>
        <taxon>Pseudonocardiales</taxon>
        <taxon>Pseudonocardiaceae</taxon>
        <taxon>Actinokineospora</taxon>
    </lineage>
</organism>
<keyword evidence="2" id="KW-1185">Reference proteome</keyword>
<evidence type="ECO:0000313" key="1">
    <source>
        <dbReference type="EMBL" id="RLK55050.1"/>
    </source>
</evidence>
<name>A0A421AZ03_9PSEU</name>
<dbReference type="EMBL" id="RCDD01000005">
    <property type="protein sequence ID" value="RLK55050.1"/>
    <property type="molecule type" value="Genomic_DNA"/>
</dbReference>
<sequence>MAAVDHLAKLLDLSSPATWPAPPRDTVHEVLGEWGPVGAELADLLLVRNGCYAFVSAFHLFGIAAEPTDHPADLVAWNSPTHWRSEYADLADGYLFFAEDVFGSQFALPATGDAVLLFDPETGTTTHFATTLAAWATTLFDDPAYHTGYPLAQAWQEHHGALPSDTRLLPKIPFFVGGKYEVDNLFPSDSATGMRTRAAVAAQIKDLPNGTTITFRTT</sequence>
<gene>
    <name evidence="1" type="ORF">CLV68_5443</name>
</gene>
<evidence type="ECO:0008006" key="3">
    <source>
        <dbReference type="Google" id="ProtNLM"/>
    </source>
</evidence>
<evidence type="ECO:0000313" key="2">
    <source>
        <dbReference type="Proteomes" id="UP000282454"/>
    </source>
</evidence>
<dbReference type="Proteomes" id="UP000282454">
    <property type="component" value="Unassembled WGS sequence"/>
</dbReference>